<dbReference type="PANTHER" id="PTHR31639">
    <property type="entry name" value="F-BOX PROTEIN-LIKE"/>
    <property type="match status" value="1"/>
</dbReference>
<dbReference type="Pfam" id="PF00646">
    <property type="entry name" value="F-box"/>
    <property type="match status" value="1"/>
</dbReference>
<protein>
    <recommendedName>
        <fullName evidence="5">F-box domain-containing protein</fullName>
    </recommendedName>
</protein>
<evidence type="ECO:0000259" key="1">
    <source>
        <dbReference type="Pfam" id="PF00646"/>
    </source>
</evidence>
<dbReference type="InterPro" id="IPR036047">
    <property type="entry name" value="F-box-like_dom_sf"/>
</dbReference>
<accession>A0AAV0NJ09</accession>
<gene>
    <name evidence="3" type="ORF">LITE_LOCUS33621</name>
</gene>
<comment type="caution">
    <text evidence="3">The sequence shown here is derived from an EMBL/GenBank/DDBJ whole genome shotgun (WGS) entry which is preliminary data.</text>
</comment>
<feature type="domain" description="F-box/LRR-repeat protein 15/At3g58940/PEG3-like LRR" evidence="2">
    <location>
        <begin position="227"/>
        <end position="438"/>
    </location>
</feature>
<dbReference type="SUPFAM" id="SSF52047">
    <property type="entry name" value="RNI-like"/>
    <property type="match status" value="1"/>
</dbReference>
<dbReference type="AlphaFoldDB" id="A0AAV0NJ09"/>
<dbReference type="Pfam" id="PF24758">
    <property type="entry name" value="LRR_At5g56370"/>
    <property type="match status" value="1"/>
</dbReference>
<dbReference type="Gene3D" id="3.80.10.10">
    <property type="entry name" value="Ribonuclease Inhibitor"/>
    <property type="match status" value="1"/>
</dbReference>
<name>A0AAV0NJ09_9ROSI</name>
<keyword evidence="4" id="KW-1185">Reference proteome</keyword>
<reference evidence="3" key="1">
    <citation type="submission" date="2022-08" db="EMBL/GenBank/DDBJ databases">
        <authorList>
            <person name="Gutierrez-Valencia J."/>
        </authorList>
    </citation>
    <scope>NUCLEOTIDE SEQUENCE</scope>
</reference>
<sequence length="555" mass="62721">METSEEAGGSRLTRSPEDAREDKYNFQFWVLLRSSGSSFLPGDLGSQEPRSTIILSSSLPIAISVKFVYLQRFVYFQPAKGFFEACGKLRREKESIWVLVWGSWRLANQHAIATMELCESTGDDRFSDVPTNVITEHILTLLPIKDAARTSILSRNWRHHWRSIPQLVFDRNFAPPHYLPDDSEKVAANIHRAVLLHDGSITKFELDIPGLMGGCPKIDDELIPCLPSKIVREVALLFSVHQAKANLDSSSLFTSCHHLTVLKLKNCSFSTAPSCFVGLRKLAVLELEDVVMPKYFLRNLLLECTLLEELRVVNCSKQKLVLLTPSLKLVVFRSLASEFRLNPAPLLSVLSLPDGCDYEYENTSLLALFASLSALKQLTFGLNSLLFPAESNDPYKVPTTLCVLKVVELSRLSLESLSHARFLLRLITSSPNLQKLTIRVGFYLLTSLLYHTWIVANNAHHPPSDDIDSLQMLLGAEEEQSGLGCLQHLEEVHIQDSLATQVELDLVRFVLVTAPRLRTIFIKRALELSIDKVVRFLNELRWYKYISKEVVVEYV</sequence>
<proteinExistence type="predicted"/>
<dbReference type="InterPro" id="IPR032675">
    <property type="entry name" value="LRR_dom_sf"/>
</dbReference>
<feature type="domain" description="F-box" evidence="1">
    <location>
        <begin position="134"/>
        <end position="164"/>
    </location>
</feature>
<dbReference type="InterPro" id="IPR001810">
    <property type="entry name" value="F-box_dom"/>
</dbReference>
<evidence type="ECO:0000313" key="4">
    <source>
        <dbReference type="Proteomes" id="UP001154282"/>
    </source>
</evidence>
<organism evidence="3 4">
    <name type="scientific">Linum tenue</name>
    <dbReference type="NCBI Taxonomy" id="586396"/>
    <lineage>
        <taxon>Eukaryota</taxon>
        <taxon>Viridiplantae</taxon>
        <taxon>Streptophyta</taxon>
        <taxon>Embryophyta</taxon>
        <taxon>Tracheophyta</taxon>
        <taxon>Spermatophyta</taxon>
        <taxon>Magnoliopsida</taxon>
        <taxon>eudicotyledons</taxon>
        <taxon>Gunneridae</taxon>
        <taxon>Pentapetalae</taxon>
        <taxon>rosids</taxon>
        <taxon>fabids</taxon>
        <taxon>Malpighiales</taxon>
        <taxon>Linaceae</taxon>
        <taxon>Linum</taxon>
    </lineage>
</organism>
<dbReference type="SUPFAM" id="SSF81383">
    <property type="entry name" value="F-box domain"/>
    <property type="match status" value="1"/>
</dbReference>
<evidence type="ECO:0000313" key="3">
    <source>
        <dbReference type="EMBL" id="CAI0458608.1"/>
    </source>
</evidence>
<dbReference type="EMBL" id="CAMGYJ010000008">
    <property type="protein sequence ID" value="CAI0458608.1"/>
    <property type="molecule type" value="Genomic_DNA"/>
</dbReference>
<evidence type="ECO:0000259" key="2">
    <source>
        <dbReference type="Pfam" id="PF24758"/>
    </source>
</evidence>
<dbReference type="PANTHER" id="PTHR31639:SF312">
    <property type="entry name" value="CYCLIN-LIKE F-BOX"/>
    <property type="match status" value="1"/>
</dbReference>
<dbReference type="Proteomes" id="UP001154282">
    <property type="component" value="Unassembled WGS sequence"/>
</dbReference>
<dbReference type="InterPro" id="IPR055411">
    <property type="entry name" value="LRR_FXL15/At3g58940/PEG3-like"/>
</dbReference>
<evidence type="ECO:0008006" key="5">
    <source>
        <dbReference type="Google" id="ProtNLM"/>
    </source>
</evidence>